<name>X1MKW0_9ZZZZ</name>
<accession>X1MKW0</accession>
<gene>
    <name evidence="1" type="ORF">S06H3_26965</name>
</gene>
<dbReference type="EMBL" id="BARV01015613">
    <property type="protein sequence ID" value="GAI31928.1"/>
    <property type="molecule type" value="Genomic_DNA"/>
</dbReference>
<dbReference type="AlphaFoldDB" id="X1MKW0"/>
<reference evidence="1" key="1">
    <citation type="journal article" date="2014" name="Front. Microbiol.">
        <title>High frequency of phylogenetically diverse reductive dehalogenase-homologous genes in deep subseafloor sedimentary metagenomes.</title>
        <authorList>
            <person name="Kawai M."/>
            <person name="Futagami T."/>
            <person name="Toyoda A."/>
            <person name="Takaki Y."/>
            <person name="Nishi S."/>
            <person name="Hori S."/>
            <person name="Arai W."/>
            <person name="Tsubouchi T."/>
            <person name="Morono Y."/>
            <person name="Uchiyama I."/>
            <person name="Ito T."/>
            <person name="Fujiyama A."/>
            <person name="Inagaki F."/>
            <person name="Takami H."/>
        </authorList>
    </citation>
    <scope>NUCLEOTIDE SEQUENCE</scope>
    <source>
        <strain evidence="1">Expedition CK06-06</strain>
    </source>
</reference>
<feature type="non-terminal residue" evidence="1">
    <location>
        <position position="1"/>
    </location>
</feature>
<evidence type="ECO:0000313" key="1">
    <source>
        <dbReference type="EMBL" id="GAI31928.1"/>
    </source>
</evidence>
<sequence>NEKEWEYEHKFSEMDEEECLSAYKILNKLNNSKRKKNK</sequence>
<protein>
    <submittedName>
        <fullName evidence="1">Uncharacterized protein</fullName>
    </submittedName>
</protein>
<organism evidence="1">
    <name type="scientific">marine sediment metagenome</name>
    <dbReference type="NCBI Taxonomy" id="412755"/>
    <lineage>
        <taxon>unclassified sequences</taxon>
        <taxon>metagenomes</taxon>
        <taxon>ecological metagenomes</taxon>
    </lineage>
</organism>
<proteinExistence type="predicted"/>
<comment type="caution">
    <text evidence="1">The sequence shown here is derived from an EMBL/GenBank/DDBJ whole genome shotgun (WGS) entry which is preliminary data.</text>
</comment>